<dbReference type="InterPro" id="IPR006170">
    <property type="entry name" value="PBP/GOBP"/>
</dbReference>
<dbReference type="EMBL" id="VTPC01004531">
    <property type="protein sequence ID" value="KAF2897017.1"/>
    <property type="molecule type" value="Genomic_DNA"/>
</dbReference>
<evidence type="ECO:0000313" key="1">
    <source>
        <dbReference type="EMBL" id="KAF2897017.1"/>
    </source>
</evidence>
<keyword evidence="2" id="KW-1185">Reference proteome</keyword>
<comment type="caution">
    <text evidence="1">The sequence shown here is derived from an EMBL/GenBank/DDBJ whole genome shotgun (WGS) entry which is preliminary data.</text>
</comment>
<dbReference type="Pfam" id="PF01395">
    <property type="entry name" value="PBP_GOBP"/>
    <property type="match status" value="1"/>
</dbReference>
<reference evidence="1" key="1">
    <citation type="submission" date="2019-08" db="EMBL/GenBank/DDBJ databases">
        <title>The genome of the North American firefly Photinus pyralis.</title>
        <authorList>
            <consortium name="Photinus pyralis genome working group"/>
            <person name="Fallon T.R."/>
            <person name="Sander Lower S.E."/>
            <person name="Weng J.-K."/>
        </authorList>
    </citation>
    <scope>NUCLEOTIDE SEQUENCE</scope>
    <source>
        <strain evidence="1">TRF0915ILg1</strain>
        <tissue evidence="1">Whole body</tissue>
    </source>
</reference>
<dbReference type="Proteomes" id="UP000801492">
    <property type="component" value="Unassembled WGS sequence"/>
</dbReference>
<gene>
    <name evidence="1" type="ORF">ILUMI_09160</name>
</gene>
<dbReference type="CDD" id="cd23992">
    <property type="entry name" value="PBP_GOBP"/>
    <property type="match status" value="1"/>
</dbReference>
<dbReference type="SUPFAM" id="SSF47565">
    <property type="entry name" value="Insect pheromone/odorant-binding proteins"/>
    <property type="match status" value="1"/>
</dbReference>
<proteinExistence type="predicted"/>
<dbReference type="InterPro" id="IPR036728">
    <property type="entry name" value="PBP_GOBP_sf"/>
</dbReference>
<dbReference type="AlphaFoldDB" id="A0A8K0D4S7"/>
<dbReference type="GO" id="GO:0005549">
    <property type="term" value="F:odorant binding"/>
    <property type="evidence" value="ECO:0007669"/>
    <property type="project" value="InterPro"/>
</dbReference>
<evidence type="ECO:0000313" key="2">
    <source>
        <dbReference type="Proteomes" id="UP000801492"/>
    </source>
</evidence>
<protein>
    <submittedName>
        <fullName evidence="1">Uncharacterized protein</fullName>
    </submittedName>
</protein>
<name>A0A8K0D4S7_IGNLU</name>
<accession>A0A8K0D4S7</accession>
<dbReference type="Gene3D" id="1.10.238.20">
    <property type="entry name" value="Pheromone/general odorant binding protein domain"/>
    <property type="match status" value="1"/>
</dbReference>
<organism evidence="1 2">
    <name type="scientific">Ignelater luminosus</name>
    <name type="common">Cucubano</name>
    <name type="synonym">Pyrophorus luminosus</name>
    <dbReference type="NCBI Taxonomy" id="2038154"/>
    <lineage>
        <taxon>Eukaryota</taxon>
        <taxon>Metazoa</taxon>
        <taxon>Ecdysozoa</taxon>
        <taxon>Arthropoda</taxon>
        <taxon>Hexapoda</taxon>
        <taxon>Insecta</taxon>
        <taxon>Pterygota</taxon>
        <taxon>Neoptera</taxon>
        <taxon>Endopterygota</taxon>
        <taxon>Coleoptera</taxon>
        <taxon>Polyphaga</taxon>
        <taxon>Elateriformia</taxon>
        <taxon>Elateroidea</taxon>
        <taxon>Elateridae</taxon>
        <taxon>Agrypninae</taxon>
        <taxon>Pyrophorini</taxon>
        <taxon>Ignelater</taxon>
    </lineage>
</organism>
<dbReference type="OrthoDB" id="6758797at2759"/>
<sequence length="115" mass="13328">MSEIRRQWKEELYAPFITECLCESHVKPELVNDFFELGKISDDPCFKCNLKCYGFKTEVLNATGDININRLAERVFALDHPLARKCANITERDLCQKSYLAVTCIYEGLSERYPP</sequence>